<evidence type="ECO:0000313" key="1">
    <source>
        <dbReference type="EMBL" id="GAA0723688.1"/>
    </source>
</evidence>
<dbReference type="Proteomes" id="UP001500339">
    <property type="component" value="Unassembled WGS sequence"/>
</dbReference>
<organism evidence="1 2">
    <name type="scientific">Clostridium malenominatum</name>
    <dbReference type="NCBI Taxonomy" id="1539"/>
    <lineage>
        <taxon>Bacteria</taxon>
        <taxon>Bacillati</taxon>
        <taxon>Bacillota</taxon>
        <taxon>Clostridia</taxon>
        <taxon>Eubacteriales</taxon>
        <taxon>Clostridiaceae</taxon>
        <taxon>Clostridium</taxon>
    </lineage>
</organism>
<proteinExistence type="predicted"/>
<keyword evidence="2" id="KW-1185">Reference proteome</keyword>
<name>A0ABP3U3L7_9CLOT</name>
<accession>A0ABP3U3L7</accession>
<dbReference type="EMBL" id="BAAACF010000001">
    <property type="protein sequence ID" value="GAA0723688.1"/>
    <property type="molecule type" value="Genomic_DNA"/>
</dbReference>
<dbReference type="RefSeq" id="WP_343768723.1">
    <property type="nucleotide sequence ID" value="NZ_BAAACF010000001.1"/>
</dbReference>
<protein>
    <submittedName>
        <fullName evidence="1">Uncharacterized protein</fullName>
    </submittedName>
</protein>
<sequence>MTAKQDKLFNYYYNLMSEEWREGILNYEDFKMKNVNCSIKVNFKSGMWLRVYQKMNGEIEWY</sequence>
<comment type="caution">
    <text evidence="1">The sequence shown here is derived from an EMBL/GenBank/DDBJ whole genome shotgun (WGS) entry which is preliminary data.</text>
</comment>
<evidence type="ECO:0000313" key="2">
    <source>
        <dbReference type="Proteomes" id="UP001500339"/>
    </source>
</evidence>
<gene>
    <name evidence="1" type="ORF">GCM10008905_16610</name>
</gene>
<reference evidence="2" key="1">
    <citation type="journal article" date="2019" name="Int. J. Syst. Evol. Microbiol.">
        <title>The Global Catalogue of Microorganisms (GCM) 10K type strain sequencing project: providing services to taxonomists for standard genome sequencing and annotation.</title>
        <authorList>
            <consortium name="The Broad Institute Genomics Platform"/>
            <consortium name="The Broad Institute Genome Sequencing Center for Infectious Disease"/>
            <person name="Wu L."/>
            <person name="Ma J."/>
        </authorList>
    </citation>
    <scope>NUCLEOTIDE SEQUENCE [LARGE SCALE GENOMIC DNA]</scope>
    <source>
        <strain evidence="2">JCM 1405</strain>
    </source>
</reference>